<evidence type="ECO:0000313" key="2">
    <source>
        <dbReference type="Proteomes" id="UP001066276"/>
    </source>
</evidence>
<organism evidence="1 2">
    <name type="scientific">Pleurodeles waltl</name>
    <name type="common">Iberian ribbed newt</name>
    <dbReference type="NCBI Taxonomy" id="8319"/>
    <lineage>
        <taxon>Eukaryota</taxon>
        <taxon>Metazoa</taxon>
        <taxon>Chordata</taxon>
        <taxon>Craniata</taxon>
        <taxon>Vertebrata</taxon>
        <taxon>Euteleostomi</taxon>
        <taxon>Amphibia</taxon>
        <taxon>Batrachia</taxon>
        <taxon>Caudata</taxon>
        <taxon>Salamandroidea</taxon>
        <taxon>Salamandridae</taxon>
        <taxon>Pleurodelinae</taxon>
        <taxon>Pleurodeles</taxon>
    </lineage>
</organism>
<dbReference type="EMBL" id="JANPWB010000012">
    <property type="protein sequence ID" value="KAJ1114293.1"/>
    <property type="molecule type" value="Genomic_DNA"/>
</dbReference>
<sequence>MAYVGETQRWDPIRLQRCCCCGRPIAEAAHGPTLEAGVVRAKGGSLRRLLWPSARKLGEGAGTGCGAADMAE</sequence>
<protein>
    <submittedName>
        <fullName evidence="1">Uncharacterized protein</fullName>
    </submittedName>
</protein>
<comment type="caution">
    <text evidence="1">The sequence shown here is derived from an EMBL/GenBank/DDBJ whole genome shotgun (WGS) entry which is preliminary data.</text>
</comment>
<proteinExistence type="predicted"/>
<gene>
    <name evidence="1" type="ORF">NDU88_002532</name>
</gene>
<dbReference type="Proteomes" id="UP001066276">
    <property type="component" value="Chromosome 8"/>
</dbReference>
<name>A0AAV7NDW8_PLEWA</name>
<evidence type="ECO:0000313" key="1">
    <source>
        <dbReference type="EMBL" id="KAJ1114293.1"/>
    </source>
</evidence>
<accession>A0AAV7NDW8</accession>
<reference evidence="1" key="1">
    <citation type="journal article" date="2022" name="bioRxiv">
        <title>Sequencing and chromosome-scale assembly of the giantPleurodeles waltlgenome.</title>
        <authorList>
            <person name="Brown T."/>
            <person name="Elewa A."/>
            <person name="Iarovenko S."/>
            <person name="Subramanian E."/>
            <person name="Araus A.J."/>
            <person name="Petzold A."/>
            <person name="Susuki M."/>
            <person name="Suzuki K.-i.T."/>
            <person name="Hayashi T."/>
            <person name="Toyoda A."/>
            <person name="Oliveira C."/>
            <person name="Osipova E."/>
            <person name="Leigh N.D."/>
            <person name="Simon A."/>
            <person name="Yun M.H."/>
        </authorList>
    </citation>
    <scope>NUCLEOTIDE SEQUENCE</scope>
    <source>
        <strain evidence="1">20211129_DDA</strain>
        <tissue evidence="1">Liver</tissue>
    </source>
</reference>
<keyword evidence="2" id="KW-1185">Reference proteome</keyword>
<dbReference type="AlphaFoldDB" id="A0AAV7NDW8"/>